<evidence type="ECO:0000313" key="4">
    <source>
        <dbReference type="RefSeq" id="XP_021283587.1"/>
    </source>
</evidence>
<dbReference type="CDD" id="cd14686">
    <property type="entry name" value="bZIP"/>
    <property type="match status" value="1"/>
</dbReference>
<feature type="compositionally biased region" description="Low complexity" evidence="1">
    <location>
        <begin position="1"/>
        <end position="10"/>
    </location>
</feature>
<dbReference type="OrthoDB" id="953454at2759"/>
<feature type="region of interest" description="Disordered" evidence="1">
    <location>
        <begin position="140"/>
        <end position="185"/>
    </location>
</feature>
<sequence length="302" mass="32610">MVDSSTAAEATETKATKERKRKSQKPEKTRAQKDKHNASCQKSRREAKRKREELEAMVAVVPELQAENQRMKAEIERMKAEMERMKAGQGIKIERQGLREALEIGEAKEELMKQIPCAWKVDGTNFGSFDQAETWFLSQTYDQGPNDTENKTTASAAAGPSCVANHGLPNKPDNSPFSHDPAAGHKTGFPSASAADSFLAAYPELAAAFDGLYNPSTSDFFTNHDLAAEFPTSSAASSSLIVGHESSVMFDAPNNHDTVNNLSNHDPAAGFPSASAAGSFSYDIGGLFTHDSAADDKAGFPF</sequence>
<dbReference type="AlphaFoldDB" id="A0A6J1A8W7"/>
<dbReference type="Proteomes" id="UP000504621">
    <property type="component" value="Unplaced"/>
</dbReference>
<proteinExistence type="predicted"/>
<protein>
    <submittedName>
        <fullName evidence="3 4">Uncharacterized protein LOC110416059</fullName>
    </submittedName>
</protein>
<gene>
    <name evidence="3 4" type="primary">LOC110416059</name>
</gene>
<dbReference type="RefSeq" id="XP_021283587.1">
    <property type="nucleotide sequence ID" value="XM_021427912.1"/>
</dbReference>
<reference evidence="3 4" key="1">
    <citation type="submission" date="2025-04" db="UniProtKB">
        <authorList>
            <consortium name="RefSeq"/>
        </authorList>
    </citation>
    <scope>IDENTIFICATION</scope>
    <source>
        <tissue evidence="3 4">Leaf</tissue>
    </source>
</reference>
<organism evidence="2 4">
    <name type="scientific">Herrania umbratica</name>
    <dbReference type="NCBI Taxonomy" id="108875"/>
    <lineage>
        <taxon>Eukaryota</taxon>
        <taxon>Viridiplantae</taxon>
        <taxon>Streptophyta</taxon>
        <taxon>Embryophyta</taxon>
        <taxon>Tracheophyta</taxon>
        <taxon>Spermatophyta</taxon>
        <taxon>Magnoliopsida</taxon>
        <taxon>eudicotyledons</taxon>
        <taxon>Gunneridae</taxon>
        <taxon>Pentapetalae</taxon>
        <taxon>rosids</taxon>
        <taxon>malvids</taxon>
        <taxon>Malvales</taxon>
        <taxon>Malvaceae</taxon>
        <taxon>Byttnerioideae</taxon>
        <taxon>Herrania</taxon>
    </lineage>
</organism>
<name>A0A6J1A8W7_9ROSI</name>
<accession>A0A6J1A8W7</accession>
<feature type="compositionally biased region" description="Polar residues" evidence="1">
    <location>
        <begin position="140"/>
        <end position="155"/>
    </location>
</feature>
<dbReference type="GeneID" id="110416059"/>
<evidence type="ECO:0000256" key="1">
    <source>
        <dbReference type="SAM" id="MobiDB-lite"/>
    </source>
</evidence>
<keyword evidence="2" id="KW-1185">Reference proteome</keyword>
<feature type="region of interest" description="Disordered" evidence="1">
    <location>
        <begin position="1"/>
        <end position="51"/>
    </location>
</feature>
<evidence type="ECO:0000313" key="2">
    <source>
        <dbReference type="Proteomes" id="UP000504621"/>
    </source>
</evidence>
<evidence type="ECO:0000313" key="3">
    <source>
        <dbReference type="RefSeq" id="XP_021283581.1"/>
    </source>
</evidence>
<feature type="compositionally biased region" description="Basic and acidic residues" evidence="1">
    <location>
        <begin position="24"/>
        <end position="37"/>
    </location>
</feature>
<dbReference type="RefSeq" id="XP_021283581.1">
    <property type="nucleotide sequence ID" value="XM_021427906.1"/>
</dbReference>